<accession>A0ABR7IC09</accession>
<keyword evidence="4" id="KW-1185">Reference proteome</keyword>
<evidence type="ECO:0000313" key="3">
    <source>
        <dbReference type="EMBL" id="MBC5754435.1"/>
    </source>
</evidence>
<dbReference type="PANTHER" id="PTHR34580:SF3">
    <property type="entry name" value="PROTEIN PAFB"/>
    <property type="match status" value="1"/>
</dbReference>
<dbReference type="PROSITE" id="PS52050">
    <property type="entry name" value="WYL"/>
    <property type="match status" value="1"/>
</dbReference>
<dbReference type="SUPFAM" id="SSF46785">
    <property type="entry name" value="Winged helix' DNA-binding domain"/>
    <property type="match status" value="1"/>
</dbReference>
<name>A0ABR7IC09_9FIRM</name>
<dbReference type="Pfam" id="PF25583">
    <property type="entry name" value="WCX"/>
    <property type="match status" value="1"/>
</dbReference>
<evidence type="ECO:0000313" key="4">
    <source>
        <dbReference type="Proteomes" id="UP000621540"/>
    </source>
</evidence>
<dbReference type="PANTHER" id="PTHR34580">
    <property type="match status" value="1"/>
</dbReference>
<dbReference type="InterPro" id="IPR057727">
    <property type="entry name" value="WCX_dom"/>
</dbReference>
<dbReference type="Pfam" id="PF13280">
    <property type="entry name" value="WYL"/>
    <property type="match status" value="1"/>
</dbReference>
<sequence>MARSYQQKLKILCLLKILKEETDEKHPLTTTQLIERLLAYGIQAERKSIYNDIAALEDFGVDIIKVTQKPGGYYLGEREFELAELKLLVDAVVASKFITTKKSRELIHKLETLTSRENAKQLNRQVVVTNRSKAVNEKIYYNVDKIHSAIAKGVKIRFQYFAWTVDKQMELKRDGGFYEVSPFLLSWDDENYYLIAYDAKAGIIKHFRVDKMLRISLCREAREGAEEFADFDVGAYTKKTFGMFAGEEEVVTLVCRNELIGVMIDRFGQEVSTRRRDEDSFFLRTKVAVSRQFFGWLTGLGDGVRIQAPEDVRQRYCRYLDRILEDYGKKSGDDDDGRKNFIS</sequence>
<dbReference type="InterPro" id="IPR051534">
    <property type="entry name" value="CBASS_pafABC_assoc_protein"/>
</dbReference>
<dbReference type="EMBL" id="JACOQH010000007">
    <property type="protein sequence ID" value="MBC5754435.1"/>
    <property type="molecule type" value="Genomic_DNA"/>
</dbReference>
<gene>
    <name evidence="3" type="ORF">H8Z76_10500</name>
</gene>
<comment type="caution">
    <text evidence="3">The sequence shown here is derived from an EMBL/GenBank/DDBJ whole genome shotgun (WGS) entry which is preliminary data.</text>
</comment>
<evidence type="ECO:0000259" key="1">
    <source>
        <dbReference type="Pfam" id="PF13280"/>
    </source>
</evidence>
<protein>
    <submittedName>
        <fullName evidence="3">WYL domain-containing protein</fullName>
    </submittedName>
</protein>
<proteinExistence type="predicted"/>
<dbReference type="InterPro" id="IPR036390">
    <property type="entry name" value="WH_DNA-bd_sf"/>
</dbReference>
<evidence type="ECO:0000259" key="2">
    <source>
        <dbReference type="Pfam" id="PF25583"/>
    </source>
</evidence>
<reference evidence="3 4" key="1">
    <citation type="submission" date="2020-08" db="EMBL/GenBank/DDBJ databases">
        <title>Genome public.</title>
        <authorList>
            <person name="Liu C."/>
            <person name="Sun Q."/>
        </authorList>
    </citation>
    <scope>NUCLEOTIDE SEQUENCE [LARGE SCALE GENOMIC DNA]</scope>
    <source>
        <strain evidence="3 4">BX0805</strain>
    </source>
</reference>
<organism evidence="3 4">
    <name type="scientific">Roseburia yibonii</name>
    <dbReference type="NCBI Taxonomy" id="2763063"/>
    <lineage>
        <taxon>Bacteria</taxon>
        <taxon>Bacillati</taxon>
        <taxon>Bacillota</taxon>
        <taxon>Clostridia</taxon>
        <taxon>Lachnospirales</taxon>
        <taxon>Lachnospiraceae</taxon>
        <taxon>Roseburia</taxon>
    </lineage>
</organism>
<feature type="domain" description="WCX" evidence="2">
    <location>
        <begin position="250"/>
        <end position="324"/>
    </location>
</feature>
<dbReference type="RefSeq" id="WP_147619281.1">
    <property type="nucleotide sequence ID" value="NZ_JACOQH010000007.1"/>
</dbReference>
<dbReference type="InterPro" id="IPR026881">
    <property type="entry name" value="WYL_dom"/>
</dbReference>
<feature type="domain" description="WYL" evidence="1">
    <location>
        <begin position="143"/>
        <end position="215"/>
    </location>
</feature>
<dbReference type="Proteomes" id="UP000621540">
    <property type="component" value="Unassembled WGS sequence"/>
</dbReference>